<evidence type="ECO:0000313" key="1">
    <source>
        <dbReference type="EMBL" id="ETO05994.1"/>
    </source>
</evidence>
<proteinExistence type="predicted"/>
<reference evidence="1 2" key="1">
    <citation type="journal article" date="2013" name="Curr. Biol.">
        <title>The Genome of the Foraminiferan Reticulomyxa filosa.</title>
        <authorList>
            <person name="Glockner G."/>
            <person name="Hulsmann N."/>
            <person name="Schleicher M."/>
            <person name="Noegel A.A."/>
            <person name="Eichinger L."/>
            <person name="Gallinger C."/>
            <person name="Pawlowski J."/>
            <person name="Sierra R."/>
            <person name="Euteneuer U."/>
            <person name="Pillet L."/>
            <person name="Moustafa A."/>
            <person name="Platzer M."/>
            <person name="Groth M."/>
            <person name="Szafranski K."/>
            <person name="Schliwa M."/>
        </authorList>
    </citation>
    <scope>NUCLEOTIDE SEQUENCE [LARGE SCALE GENOMIC DNA]</scope>
</reference>
<protein>
    <submittedName>
        <fullName evidence="1">Uncharacterized protein</fullName>
    </submittedName>
</protein>
<dbReference type="Proteomes" id="UP000023152">
    <property type="component" value="Unassembled WGS sequence"/>
</dbReference>
<dbReference type="EMBL" id="ASPP01027602">
    <property type="protein sequence ID" value="ETO05994.1"/>
    <property type="molecule type" value="Genomic_DNA"/>
</dbReference>
<dbReference type="AlphaFoldDB" id="X6LWK6"/>
<organism evidence="1 2">
    <name type="scientific">Reticulomyxa filosa</name>
    <dbReference type="NCBI Taxonomy" id="46433"/>
    <lineage>
        <taxon>Eukaryota</taxon>
        <taxon>Sar</taxon>
        <taxon>Rhizaria</taxon>
        <taxon>Retaria</taxon>
        <taxon>Foraminifera</taxon>
        <taxon>Monothalamids</taxon>
        <taxon>Reticulomyxidae</taxon>
        <taxon>Reticulomyxa</taxon>
    </lineage>
</organism>
<keyword evidence="2" id="KW-1185">Reference proteome</keyword>
<gene>
    <name evidence="1" type="ORF">RFI_31401</name>
</gene>
<name>X6LWK6_RETFI</name>
<comment type="caution">
    <text evidence="1">The sequence shown here is derived from an EMBL/GenBank/DDBJ whole genome shotgun (WGS) entry which is preliminary data.</text>
</comment>
<evidence type="ECO:0000313" key="2">
    <source>
        <dbReference type="Proteomes" id="UP000023152"/>
    </source>
</evidence>
<accession>X6LWK6</accession>
<sequence>MSGDDGGLQGLKALTDLLENHLKKMVEQESFVEFAIVNSGENASLLREAKDKALKDEKDLLKSLQVLELSDFLKNCVLVERMYDELYAPLRTEQKGAREKYAKSLAEYEKT</sequence>